<feature type="signal peptide" evidence="1">
    <location>
        <begin position="1"/>
        <end position="25"/>
    </location>
</feature>
<dbReference type="NCBIfam" id="TIGR01409">
    <property type="entry name" value="TAT_signal_seq"/>
    <property type="match status" value="1"/>
</dbReference>
<dbReference type="EMBL" id="JACHOA010000001">
    <property type="protein sequence ID" value="MBB4612039.1"/>
    <property type="molecule type" value="Genomic_DNA"/>
</dbReference>
<feature type="chain" id="PRO_5031328519" evidence="1">
    <location>
        <begin position="26"/>
        <end position="122"/>
    </location>
</feature>
<reference evidence="2 3" key="1">
    <citation type="submission" date="2020-08" db="EMBL/GenBank/DDBJ databases">
        <title>Genomic Encyclopedia of Type Strains, Phase IV (KMG-IV): sequencing the most valuable type-strain genomes for metagenomic binning, comparative biology and taxonomic classification.</title>
        <authorList>
            <person name="Goeker M."/>
        </authorList>
    </citation>
    <scope>NUCLEOTIDE SEQUENCE [LARGE SCALE GENOMIC DNA]</scope>
    <source>
        <strain evidence="2 3">DSM 17507</strain>
    </source>
</reference>
<protein>
    <submittedName>
        <fullName evidence="2">ABC-type sugar transport system substrate-binding protein</fullName>
    </submittedName>
</protein>
<dbReference type="InterPro" id="IPR019546">
    <property type="entry name" value="TAT_signal_bac_arc"/>
</dbReference>
<dbReference type="InterPro" id="IPR006311">
    <property type="entry name" value="TAT_signal"/>
</dbReference>
<name>A0A7W7A7V0_9SPHN</name>
<evidence type="ECO:0000256" key="1">
    <source>
        <dbReference type="SAM" id="SignalP"/>
    </source>
</evidence>
<evidence type="ECO:0000313" key="2">
    <source>
        <dbReference type="EMBL" id="MBB4612039.1"/>
    </source>
</evidence>
<proteinExistence type="predicted"/>
<dbReference type="RefSeq" id="WP_144902318.1">
    <property type="nucleotide sequence ID" value="NZ_JACHOA010000001.1"/>
</dbReference>
<comment type="caution">
    <text evidence="2">The sequence shown here is derived from an EMBL/GenBank/DDBJ whole genome shotgun (WGS) entry which is preliminary data.</text>
</comment>
<accession>A0A7W7A7V0</accession>
<gene>
    <name evidence="2" type="ORF">GGR37_000285</name>
</gene>
<sequence>MRVSRRSILKGSALAGAVAATPAMAAMARSAPVVVFDSRIPESVAFAASQSAHMRFDLAHGTEEAARAIKDLRAVTGLTRWSDWTALRGVMEAQGLRLSEEIRAAAPLSGRTHLFRWTITAR</sequence>
<keyword evidence="1" id="KW-0732">Signal</keyword>
<keyword evidence="2" id="KW-0762">Sugar transport</keyword>
<dbReference type="OrthoDB" id="7508547at2"/>
<dbReference type="AlphaFoldDB" id="A0A7W7A7V0"/>
<keyword evidence="3" id="KW-1185">Reference proteome</keyword>
<dbReference type="Proteomes" id="UP000538566">
    <property type="component" value="Unassembled WGS sequence"/>
</dbReference>
<organism evidence="2 3">
    <name type="scientific">Novosphingobium taihuense</name>
    <dbReference type="NCBI Taxonomy" id="260085"/>
    <lineage>
        <taxon>Bacteria</taxon>
        <taxon>Pseudomonadati</taxon>
        <taxon>Pseudomonadota</taxon>
        <taxon>Alphaproteobacteria</taxon>
        <taxon>Sphingomonadales</taxon>
        <taxon>Sphingomonadaceae</taxon>
        <taxon>Novosphingobium</taxon>
    </lineage>
</organism>
<dbReference type="PROSITE" id="PS51318">
    <property type="entry name" value="TAT"/>
    <property type="match status" value="1"/>
</dbReference>
<evidence type="ECO:0000313" key="3">
    <source>
        <dbReference type="Proteomes" id="UP000538566"/>
    </source>
</evidence>
<keyword evidence="2" id="KW-0813">Transport</keyword>